<feature type="binding site" evidence="4">
    <location>
        <position position="98"/>
    </location>
    <ligand>
        <name>NADP(+)</name>
        <dbReference type="ChEBI" id="CHEBI:58349"/>
    </ligand>
</feature>
<dbReference type="GO" id="GO:0050661">
    <property type="term" value="F:NADP binding"/>
    <property type="evidence" value="ECO:0007669"/>
    <property type="project" value="InterPro"/>
</dbReference>
<evidence type="ECO:0000313" key="7">
    <source>
        <dbReference type="Proteomes" id="UP000648801"/>
    </source>
</evidence>
<dbReference type="HAMAP" id="MF_01601">
    <property type="entry name" value="Heptose_epimerase"/>
    <property type="match status" value="1"/>
</dbReference>
<accession>A0A916RLX1</accession>
<dbReference type="GO" id="GO:0005975">
    <property type="term" value="P:carbohydrate metabolic process"/>
    <property type="evidence" value="ECO:0007669"/>
    <property type="project" value="UniProtKB-UniRule"/>
</dbReference>
<feature type="binding site" evidence="4">
    <location>
        <position position="149"/>
    </location>
    <ligand>
        <name>NADP(+)</name>
        <dbReference type="ChEBI" id="CHEBI:58349"/>
    </ligand>
</feature>
<dbReference type="GO" id="GO:0008712">
    <property type="term" value="F:ADP-glyceromanno-heptose 6-epimerase activity"/>
    <property type="evidence" value="ECO:0007669"/>
    <property type="project" value="UniProtKB-UniRule"/>
</dbReference>
<dbReference type="InterPro" id="IPR036291">
    <property type="entry name" value="NAD(P)-bd_dom_sf"/>
</dbReference>
<dbReference type="PANTHER" id="PTHR43103:SF3">
    <property type="entry name" value="ADP-L-GLYCERO-D-MANNO-HEPTOSE-6-EPIMERASE"/>
    <property type="match status" value="1"/>
</dbReference>
<feature type="binding site" evidence="4">
    <location>
        <begin position="81"/>
        <end position="85"/>
    </location>
    <ligand>
        <name>NADP(+)</name>
        <dbReference type="ChEBI" id="CHEBI:58349"/>
    </ligand>
</feature>
<comment type="similarity">
    <text evidence="4">Belongs to the NAD(P)-dependent epimerase/dehydratase family. HldD subfamily.</text>
</comment>
<dbReference type="NCBIfam" id="TIGR02197">
    <property type="entry name" value="heptose_epim"/>
    <property type="match status" value="1"/>
</dbReference>
<feature type="binding site" evidence="4">
    <location>
        <position position="183"/>
    </location>
    <ligand>
        <name>NADP(+)</name>
        <dbReference type="ChEBI" id="CHEBI:58349"/>
    </ligand>
</feature>
<dbReference type="Proteomes" id="UP000648801">
    <property type="component" value="Unassembled WGS sequence"/>
</dbReference>
<evidence type="ECO:0000256" key="1">
    <source>
        <dbReference type="ARBA" id="ARBA00022857"/>
    </source>
</evidence>
<dbReference type="SUPFAM" id="SSF51735">
    <property type="entry name" value="NAD(P)-binding Rossmann-fold domains"/>
    <property type="match status" value="1"/>
</dbReference>
<feature type="binding site" evidence="4">
    <location>
        <position position="219"/>
    </location>
    <ligand>
        <name>substrate</name>
    </ligand>
</feature>
<dbReference type="Gene3D" id="3.90.25.10">
    <property type="entry name" value="UDP-galactose 4-epimerase, domain 1"/>
    <property type="match status" value="1"/>
</dbReference>
<dbReference type="Pfam" id="PF01370">
    <property type="entry name" value="Epimerase"/>
    <property type="match status" value="1"/>
</dbReference>
<protein>
    <recommendedName>
        <fullName evidence="4">ADP-L-glycero-D-manno-heptose-6-epimerase</fullName>
        <ecNumber evidence="4">5.1.3.20</ecNumber>
    </recommendedName>
    <alternativeName>
        <fullName evidence="4">ADP-L-glycero-beta-D-manno-heptose-6-epimerase</fullName>
        <shortName evidence="4">ADP-glyceromanno-heptose 6-epimerase</shortName>
        <shortName evidence="4">ADP-hep 6-epimerase</shortName>
        <shortName evidence="4">AGME</shortName>
    </alternativeName>
</protein>
<name>A0A916RLX1_9BACT</name>
<evidence type="ECO:0000313" key="6">
    <source>
        <dbReference type="EMBL" id="GGA60184.1"/>
    </source>
</evidence>
<feature type="binding site" evidence="4">
    <location>
        <begin position="206"/>
        <end position="209"/>
    </location>
    <ligand>
        <name>substrate</name>
    </ligand>
</feature>
<comment type="catalytic activity">
    <reaction evidence="4">
        <text>ADP-D-glycero-beta-D-manno-heptose = ADP-L-glycero-beta-D-manno-heptose</text>
        <dbReference type="Rhea" id="RHEA:17577"/>
        <dbReference type="ChEBI" id="CHEBI:59967"/>
        <dbReference type="ChEBI" id="CHEBI:61506"/>
        <dbReference type="EC" id="5.1.3.20"/>
    </reaction>
</comment>
<dbReference type="EMBL" id="BMJB01000001">
    <property type="protein sequence ID" value="GGA60184.1"/>
    <property type="molecule type" value="Genomic_DNA"/>
</dbReference>
<comment type="cofactor">
    <cofactor evidence="4">
        <name>NADP(+)</name>
        <dbReference type="ChEBI" id="CHEBI:58349"/>
    </cofactor>
    <text evidence="4">Binds 1 NADP(+) per subunit.</text>
</comment>
<proteinExistence type="inferred from homology"/>
<dbReference type="Gene3D" id="3.40.50.720">
    <property type="entry name" value="NAD(P)-binding Rossmann-like Domain"/>
    <property type="match status" value="1"/>
</dbReference>
<comment type="subunit">
    <text evidence="4">Homopentamer.</text>
</comment>
<gene>
    <name evidence="4 6" type="primary">hldD</name>
    <name evidence="6" type="ORF">GCM10011507_09690</name>
</gene>
<keyword evidence="7" id="KW-1185">Reference proteome</keyword>
<feature type="binding site" evidence="4">
    <location>
        <begin position="31"/>
        <end position="32"/>
    </location>
    <ligand>
        <name>NADP(+)</name>
        <dbReference type="ChEBI" id="CHEBI:58349"/>
    </ligand>
</feature>
<dbReference type="InterPro" id="IPR011912">
    <property type="entry name" value="Heptose_epim"/>
</dbReference>
<feature type="binding site" evidence="4">
    <location>
        <position position="185"/>
    </location>
    <ligand>
        <name>substrate</name>
    </ligand>
</feature>
<reference evidence="6" key="1">
    <citation type="journal article" date="2014" name="Int. J. Syst. Evol. Microbiol.">
        <title>Complete genome sequence of Corynebacterium casei LMG S-19264T (=DSM 44701T), isolated from a smear-ripened cheese.</title>
        <authorList>
            <consortium name="US DOE Joint Genome Institute (JGI-PGF)"/>
            <person name="Walter F."/>
            <person name="Albersmeier A."/>
            <person name="Kalinowski J."/>
            <person name="Ruckert C."/>
        </authorList>
    </citation>
    <scope>NUCLEOTIDE SEQUENCE</scope>
    <source>
        <strain evidence="6">CGMCC 1.15447</strain>
    </source>
</reference>
<feature type="binding site" evidence="4">
    <location>
        <position position="174"/>
    </location>
    <ligand>
        <name>substrate</name>
    </ligand>
</feature>
<feature type="binding site" evidence="4">
    <location>
        <begin position="10"/>
        <end position="11"/>
    </location>
    <ligand>
        <name>NADP(+)</name>
        <dbReference type="ChEBI" id="CHEBI:58349"/>
    </ligand>
</feature>
<dbReference type="PANTHER" id="PTHR43103">
    <property type="entry name" value="NUCLEOSIDE-DIPHOSPHATE-SUGAR EPIMERASE"/>
    <property type="match status" value="1"/>
</dbReference>
<comment type="function">
    <text evidence="4">Catalyzes the interconversion between ADP-D-glycero-beta-D-manno-heptose and ADP-L-glycero-beta-D-manno-heptose via an epimerization at carbon 6 of the heptose.</text>
</comment>
<sequence>MIIVTGGAGFIGSNIVHELNRMGERDILVVDNLAPAPNLSGPKFLNLAGAEYSDYMDKREFRAALKDGDFDSVKVRAVLHQGACSNTLEDDGRYMMDNNFTYSKELLHYVTDQRIPFVYASTAAVYGASTEFTEESANERPLNVYGYSKLVFDDYVRRLMPTFKSTVVGLRYFNVYGPREQHKGRMASVMHHFTRQLKETGTIRMFEGSGGYADGEQRRDFVFVRDLAAINMFFAGIGPNAVKKQVHAVVNAGTGEARTFKAVAEALMQVHGPGKIEYIPFPGDLKNRYQHYTQADVAGLRAAGYAEPFTSLEEGVRETFAEG</sequence>
<feature type="binding site" evidence="4">
    <location>
        <position position="43"/>
    </location>
    <ligand>
        <name>NADP(+)</name>
        <dbReference type="ChEBI" id="CHEBI:58349"/>
    </ligand>
</feature>
<comment type="caution">
    <text evidence="6">The sequence shown here is derived from an EMBL/GenBank/DDBJ whole genome shotgun (WGS) entry which is preliminary data.</text>
</comment>
<dbReference type="AlphaFoldDB" id="A0A916RLX1"/>
<evidence type="ECO:0000256" key="2">
    <source>
        <dbReference type="ARBA" id="ARBA00023235"/>
    </source>
</evidence>
<evidence type="ECO:0000256" key="4">
    <source>
        <dbReference type="HAMAP-Rule" id="MF_01601"/>
    </source>
</evidence>
<comment type="pathway">
    <text evidence="4">Nucleotide-sugar biosynthesis; ADP-L-glycero-beta-D-manno-heptose biosynthesis; ADP-L-glycero-beta-D-manno-heptose from D-glycero-beta-D-manno-heptose 7-phosphate: step 4/4.</text>
</comment>
<evidence type="ECO:0000259" key="5">
    <source>
        <dbReference type="Pfam" id="PF01370"/>
    </source>
</evidence>
<dbReference type="RefSeq" id="WP_188758142.1">
    <property type="nucleotide sequence ID" value="NZ_BMJB01000001.1"/>
</dbReference>
<comment type="domain">
    <text evidence="4">Contains a large N-terminal NADP-binding domain, and a smaller C-terminal substrate-binding domain.</text>
</comment>
<feature type="active site" description="Proton acceptor" evidence="4">
    <location>
        <position position="183"/>
    </location>
</feature>
<dbReference type="InterPro" id="IPR001509">
    <property type="entry name" value="Epimerase_deHydtase"/>
</dbReference>
<feature type="binding site" evidence="4">
    <location>
        <position position="192"/>
    </location>
    <ligand>
        <name>substrate</name>
    </ligand>
</feature>
<keyword evidence="3 4" id="KW-0119">Carbohydrate metabolism</keyword>
<keyword evidence="1 4" id="KW-0521">NADP</keyword>
<keyword evidence="2 4" id="KW-0413">Isomerase</keyword>
<feature type="domain" description="NAD-dependent epimerase/dehydratase" evidence="5">
    <location>
        <begin position="2"/>
        <end position="234"/>
    </location>
</feature>
<feature type="binding site" evidence="4">
    <location>
        <position position="175"/>
    </location>
    <ligand>
        <name>NADP(+)</name>
        <dbReference type="ChEBI" id="CHEBI:58349"/>
    </ligand>
</feature>
<dbReference type="CDD" id="cd05248">
    <property type="entry name" value="ADP_GME_SDR_e"/>
    <property type="match status" value="1"/>
</dbReference>
<organism evidence="6 7">
    <name type="scientific">Edaphobacter acidisoli</name>
    <dbReference type="NCBI Taxonomy" id="2040573"/>
    <lineage>
        <taxon>Bacteria</taxon>
        <taxon>Pseudomonadati</taxon>
        <taxon>Acidobacteriota</taxon>
        <taxon>Terriglobia</taxon>
        <taxon>Terriglobales</taxon>
        <taxon>Acidobacteriaceae</taxon>
        <taxon>Edaphobacter</taxon>
    </lineage>
</organism>
<feature type="active site" description="Proton acceptor" evidence="4">
    <location>
        <position position="145"/>
    </location>
</feature>
<feature type="binding site" evidence="4">
    <location>
        <position position="289"/>
    </location>
    <ligand>
        <name>substrate</name>
    </ligand>
</feature>
<reference evidence="6" key="2">
    <citation type="submission" date="2020-09" db="EMBL/GenBank/DDBJ databases">
        <authorList>
            <person name="Sun Q."/>
            <person name="Zhou Y."/>
        </authorList>
    </citation>
    <scope>NUCLEOTIDE SEQUENCE</scope>
    <source>
        <strain evidence="6">CGMCC 1.15447</strain>
    </source>
</reference>
<evidence type="ECO:0000256" key="3">
    <source>
        <dbReference type="ARBA" id="ARBA00023277"/>
    </source>
</evidence>
<feature type="binding site" evidence="4">
    <location>
        <position position="58"/>
    </location>
    <ligand>
        <name>NADP(+)</name>
        <dbReference type="ChEBI" id="CHEBI:58349"/>
    </ligand>
</feature>
<dbReference type="EC" id="5.1.3.20" evidence="4"/>